<dbReference type="Gramene" id="TVU10926">
    <property type="protein sequence ID" value="TVU10926"/>
    <property type="gene ID" value="EJB05_44481"/>
</dbReference>
<dbReference type="OrthoDB" id="675223at2759"/>
<feature type="signal peptide" evidence="1">
    <location>
        <begin position="1"/>
        <end position="23"/>
    </location>
</feature>
<proteinExistence type="predicted"/>
<organism evidence="2 3">
    <name type="scientific">Eragrostis curvula</name>
    <name type="common">weeping love grass</name>
    <dbReference type="NCBI Taxonomy" id="38414"/>
    <lineage>
        <taxon>Eukaryota</taxon>
        <taxon>Viridiplantae</taxon>
        <taxon>Streptophyta</taxon>
        <taxon>Embryophyta</taxon>
        <taxon>Tracheophyta</taxon>
        <taxon>Spermatophyta</taxon>
        <taxon>Magnoliopsida</taxon>
        <taxon>Liliopsida</taxon>
        <taxon>Poales</taxon>
        <taxon>Poaceae</taxon>
        <taxon>PACMAD clade</taxon>
        <taxon>Chloridoideae</taxon>
        <taxon>Eragrostideae</taxon>
        <taxon>Eragrostidinae</taxon>
        <taxon>Eragrostis</taxon>
    </lineage>
</organism>
<gene>
    <name evidence="2" type="ORF">EJB05_44481</name>
</gene>
<name>A0A5J9THN6_9POAL</name>
<evidence type="ECO:0000313" key="3">
    <source>
        <dbReference type="Proteomes" id="UP000324897"/>
    </source>
</evidence>
<evidence type="ECO:0000313" key="2">
    <source>
        <dbReference type="EMBL" id="TVU10926.1"/>
    </source>
</evidence>
<sequence>MRAFYISLIVLALVAQYPDIATATADVESFRPQDCTTLPKLQGPCVPRSCLRNCQSNLGPGAVGQCVPGGCQCTYCAK</sequence>
<dbReference type="Proteomes" id="UP000324897">
    <property type="component" value="Chromosome 3"/>
</dbReference>
<protein>
    <recommendedName>
        <fullName evidence="4">Knottin scorpion toxin-like domain-containing protein</fullName>
    </recommendedName>
</protein>
<evidence type="ECO:0008006" key="4">
    <source>
        <dbReference type="Google" id="ProtNLM"/>
    </source>
</evidence>
<dbReference type="AlphaFoldDB" id="A0A5J9THN6"/>
<accession>A0A5J9THN6</accession>
<comment type="caution">
    <text evidence="2">The sequence shown here is derived from an EMBL/GenBank/DDBJ whole genome shotgun (WGS) entry which is preliminary data.</text>
</comment>
<keyword evidence="1" id="KW-0732">Signal</keyword>
<keyword evidence="3" id="KW-1185">Reference proteome</keyword>
<feature type="chain" id="PRO_5023881047" description="Knottin scorpion toxin-like domain-containing protein" evidence="1">
    <location>
        <begin position="24"/>
        <end position="78"/>
    </location>
</feature>
<evidence type="ECO:0000256" key="1">
    <source>
        <dbReference type="SAM" id="SignalP"/>
    </source>
</evidence>
<reference evidence="2 3" key="1">
    <citation type="journal article" date="2019" name="Sci. Rep.">
        <title>A high-quality genome of Eragrostis curvula grass provides insights into Poaceae evolution and supports new strategies to enhance forage quality.</title>
        <authorList>
            <person name="Carballo J."/>
            <person name="Santos B.A.C.M."/>
            <person name="Zappacosta D."/>
            <person name="Garbus I."/>
            <person name="Selva J.P."/>
            <person name="Gallo C.A."/>
            <person name="Diaz A."/>
            <person name="Albertini E."/>
            <person name="Caccamo M."/>
            <person name="Echenique V."/>
        </authorList>
    </citation>
    <scope>NUCLEOTIDE SEQUENCE [LARGE SCALE GENOMIC DNA]</scope>
    <source>
        <strain evidence="3">cv. Victoria</strain>
        <tissue evidence="2">Leaf</tissue>
    </source>
</reference>
<dbReference type="EMBL" id="RWGY01000039">
    <property type="protein sequence ID" value="TVU10926.1"/>
    <property type="molecule type" value="Genomic_DNA"/>
</dbReference>